<evidence type="ECO:0000256" key="2">
    <source>
        <dbReference type="ARBA" id="ARBA00022723"/>
    </source>
</evidence>
<dbReference type="SMART" id="SM01253">
    <property type="entry name" value="Kin17_mid"/>
    <property type="match status" value="1"/>
</dbReference>
<dbReference type="FunFam" id="1.10.10.2030:FF:000001">
    <property type="entry name" value="DNA/RNA-binding protein KIN17, putative"/>
    <property type="match status" value="1"/>
</dbReference>
<dbReference type="AlphaFoldDB" id="A0A6A5W7K1"/>
<dbReference type="Gene3D" id="1.10.10.2030">
    <property type="entry name" value="DNA/RNA-binding protein Kin17, conserved domain"/>
    <property type="match status" value="1"/>
</dbReference>
<dbReference type="GO" id="GO:0006260">
    <property type="term" value="P:DNA replication"/>
    <property type="evidence" value="ECO:0007669"/>
    <property type="project" value="TreeGrafter"/>
</dbReference>
<feature type="compositionally biased region" description="Basic and acidic residues" evidence="5">
    <location>
        <begin position="191"/>
        <end position="210"/>
    </location>
</feature>
<dbReference type="InterPro" id="IPR036236">
    <property type="entry name" value="Znf_C2H2_sf"/>
</dbReference>
<gene>
    <name evidence="7" type="ORF">P154DRAFT_304631</name>
</gene>
<dbReference type="GO" id="GO:0008270">
    <property type="term" value="F:zinc ion binding"/>
    <property type="evidence" value="ECO:0007669"/>
    <property type="project" value="UniProtKB-KW"/>
</dbReference>
<dbReference type="GO" id="GO:0003690">
    <property type="term" value="F:double-stranded DNA binding"/>
    <property type="evidence" value="ECO:0007669"/>
    <property type="project" value="TreeGrafter"/>
</dbReference>
<sequence>MGRAEIGSTKHLANQMKSKGLQRLRWYCQPCEKQCRDANGFKCHTQSESHVRRIQQVGQDAGKYIDNFSKQFQSDFIQLLRTSHGEKWIGVNRFYNEYIRDKEHVHMNATRFASLTEFTKHLGREGICIVKEDEKDGLMIAWRDTSLAALKRREETMAAETADAKNDAIEDKLMRKMAKRAKEEAEENARILEARKARDQREAQLVKERSGTSGDSASPVEDKAEETSKTDGETPKVEAPAVPKAPVKIGFSLKAKPGQLGKPGLGKAMSKSIFKRARDEGGEVKADKRVKL</sequence>
<evidence type="ECO:0000256" key="1">
    <source>
        <dbReference type="ARBA" id="ARBA00008517"/>
    </source>
</evidence>
<evidence type="ECO:0000256" key="4">
    <source>
        <dbReference type="ARBA" id="ARBA00022833"/>
    </source>
</evidence>
<feature type="region of interest" description="Disordered" evidence="5">
    <location>
        <begin position="254"/>
        <end position="292"/>
    </location>
</feature>
<evidence type="ECO:0000256" key="5">
    <source>
        <dbReference type="SAM" id="MobiDB-lite"/>
    </source>
</evidence>
<dbReference type="OrthoDB" id="10266249at2759"/>
<accession>A0A6A5W7K1</accession>
<feature type="region of interest" description="Disordered" evidence="5">
    <location>
        <begin position="191"/>
        <end position="242"/>
    </location>
</feature>
<dbReference type="GO" id="GO:0005634">
    <property type="term" value="C:nucleus"/>
    <property type="evidence" value="ECO:0007669"/>
    <property type="project" value="TreeGrafter"/>
</dbReference>
<dbReference type="InterPro" id="IPR019447">
    <property type="entry name" value="DNA/RNA-bd_Kin17_WH-like_dom"/>
</dbReference>
<dbReference type="Pfam" id="PF25095">
    <property type="entry name" value="C2H2-zf_KIN17"/>
    <property type="match status" value="1"/>
</dbReference>
<comment type="similarity">
    <text evidence="1">Belongs to the KIN17 family.</text>
</comment>
<dbReference type="InterPro" id="IPR056767">
    <property type="entry name" value="C2H2-Znf_KIN17"/>
</dbReference>
<keyword evidence="8" id="KW-1185">Reference proteome</keyword>
<dbReference type="SUPFAM" id="SSF57667">
    <property type="entry name" value="beta-beta-alpha zinc fingers"/>
    <property type="match status" value="1"/>
</dbReference>
<dbReference type="Proteomes" id="UP000799779">
    <property type="component" value="Unassembled WGS sequence"/>
</dbReference>
<keyword evidence="4" id="KW-0862">Zinc</keyword>
<evidence type="ECO:0000313" key="7">
    <source>
        <dbReference type="EMBL" id="KAF1996844.1"/>
    </source>
</evidence>
<evidence type="ECO:0000259" key="6">
    <source>
        <dbReference type="SMART" id="SM01253"/>
    </source>
</evidence>
<protein>
    <submittedName>
        <fullName evidence="7">Zinc finger protein-like protein RTS2</fullName>
    </submittedName>
</protein>
<dbReference type="GO" id="GO:0006974">
    <property type="term" value="P:DNA damage response"/>
    <property type="evidence" value="ECO:0007669"/>
    <property type="project" value="TreeGrafter"/>
</dbReference>
<proteinExistence type="inferred from homology"/>
<keyword evidence="3" id="KW-0863">Zinc-finger</keyword>
<dbReference type="PANTHER" id="PTHR12805:SF0">
    <property type="entry name" value="DNA_RNA-BINDING PROTEIN KIN17"/>
    <property type="match status" value="1"/>
</dbReference>
<dbReference type="InterPro" id="IPR038254">
    <property type="entry name" value="KIN17_WH-like_sf"/>
</dbReference>
<evidence type="ECO:0000256" key="3">
    <source>
        <dbReference type="ARBA" id="ARBA00022771"/>
    </source>
</evidence>
<feature type="compositionally biased region" description="Basic and acidic residues" evidence="5">
    <location>
        <begin position="220"/>
        <end position="236"/>
    </location>
</feature>
<feature type="compositionally biased region" description="Basic and acidic residues" evidence="5">
    <location>
        <begin position="276"/>
        <end position="292"/>
    </location>
</feature>
<dbReference type="Pfam" id="PF10357">
    <property type="entry name" value="WH_KIN17"/>
    <property type="match status" value="1"/>
</dbReference>
<name>A0A6A5W7K1_9PLEO</name>
<dbReference type="PANTHER" id="PTHR12805">
    <property type="entry name" value="KIN17 KIN, ANTIGENIC DETERMINANT OF RECA PROTEIN HOMOLOG"/>
    <property type="match status" value="1"/>
</dbReference>
<reference evidence="7" key="1">
    <citation type="journal article" date="2020" name="Stud. Mycol.">
        <title>101 Dothideomycetes genomes: a test case for predicting lifestyles and emergence of pathogens.</title>
        <authorList>
            <person name="Haridas S."/>
            <person name="Albert R."/>
            <person name="Binder M."/>
            <person name="Bloem J."/>
            <person name="Labutti K."/>
            <person name="Salamov A."/>
            <person name="Andreopoulos B."/>
            <person name="Baker S."/>
            <person name="Barry K."/>
            <person name="Bills G."/>
            <person name="Bluhm B."/>
            <person name="Cannon C."/>
            <person name="Castanera R."/>
            <person name="Culley D."/>
            <person name="Daum C."/>
            <person name="Ezra D."/>
            <person name="Gonzalez J."/>
            <person name="Henrissat B."/>
            <person name="Kuo A."/>
            <person name="Liang C."/>
            <person name="Lipzen A."/>
            <person name="Lutzoni F."/>
            <person name="Magnuson J."/>
            <person name="Mondo S."/>
            <person name="Nolan M."/>
            <person name="Ohm R."/>
            <person name="Pangilinan J."/>
            <person name="Park H.-J."/>
            <person name="Ramirez L."/>
            <person name="Alfaro M."/>
            <person name="Sun H."/>
            <person name="Tritt A."/>
            <person name="Yoshinaga Y."/>
            <person name="Zwiers L.-H."/>
            <person name="Turgeon B."/>
            <person name="Goodwin S."/>
            <person name="Spatafora J."/>
            <person name="Crous P."/>
            <person name="Grigoriev I."/>
        </authorList>
    </citation>
    <scope>NUCLEOTIDE SEQUENCE</scope>
    <source>
        <strain evidence="7">CBS 123094</strain>
    </source>
</reference>
<dbReference type="InterPro" id="IPR037321">
    <property type="entry name" value="KIN17-like"/>
</dbReference>
<keyword evidence="2" id="KW-0479">Metal-binding</keyword>
<dbReference type="EMBL" id="ML977620">
    <property type="protein sequence ID" value="KAF1996844.1"/>
    <property type="molecule type" value="Genomic_DNA"/>
</dbReference>
<feature type="compositionally biased region" description="Low complexity" evidence="5">
    <location>
        <begin position="254"/>
        <end position="268"/>
    </location>
</feature>
<evidence type="ECO:0000313" key="8">
    <source>
        <dbReference type="Proteomes" id="UP000799779"/>
    </source>
</evidence>
<feature type="domain" description="DNA/RNA-binding protein Kin17 WH-like" evidence="6">
    <location>
        <begin position="52"/>
        <end position="179"/>
    </location>
</feature>
<organism evidence="7 8">
    <name type="scientific">Amniculicola lignicola CBS 123094</name>
    <dbReference type="NCBI Taxonomy" id="1392246"/>
    <lineage>
        <taxon>Eukaryota</taxon>
        <taxon>Fungi</taxon>
        <taxon>Dikarya</taxon>
        <taxon>Ascomycota</taxon>
        <taxon>Pezizomycotina</taxon>
        <taxon>Dothideomycetes</taxon>
        <taxon>Pleosporomycetidae</taxon>
        <taxon>Pleosporales</taxon>
        <taxon>Amniculicolaceae</taxon>
        <taxon>Amniculicola</taxon>
    </lineage>
</organism>
<dbReference type="Gene3D" id="3.30.160.60">
    <property type="entry name" value="Classic Zinc Finger"/>
    <property type="match status" value="1"/>
</dbReference>